<sequence length="124" mass="15101">MINKFTDKYLQCNKSIKEQRYNFSNFIKIQQLLLIILLKPFLSICESKTLNPFQVSHEKLEFRLLLTQNIYYQENFCINKTETHPEQAYNFVEQNDLAYKFRIVLKQKILHKYVKLIQLYSQKQ</sequence>
<proteinExistence type="predicted"/>
<comment type="caution">
    <text evidence="1">The sequence shown here is derived from an EMBL/GenBank/DDBJ whole genome shotgun (WGS) entry which is preliminary data.</text>
</comment>
<protein>
    <submittedName>
        <fullName evidence="1">Uncharacterized protein</fullName>
    </submittedName>
</protein>
<accession>A0A8S1KWQ8</accession>
<evidence type="ECO:0000313" key="2">
    <source>
        <dbReference type="Proteomes" id="UP000692954"/>
    </source>
</evidence>
<name>A0A8S1KWQ8_9CILI</name>
<reference evidence="1" key="1">
    <citation type="submission" date="2021-01" db="EMBL/GenBank/DDBJ databases">
        <authorList>
            <consortium name="Genoscope - CEA"/>
            <person name="William W."/>
        </authorList>
    </citation>
    <scope>NUCLEOTIDE SEQUENCE</scope>
</reference>
<dbReference type="Proteomes" id="UP000692954">
    <property type="component" value="Unassembled WGS sequence"/>
</dbReference>
<evidence type="ECO:0000313" key="1">
    <source>
        <dbReference type="EMBL" id="CAD8057993.1"/>
    </source>
</evidence>
<dbReference type="AlphaFoldDB" id="A0A8S1KWQ8"/>
<keyword evidence="2" id="KW-1185">Reference proteome</keyword>
<organism evidence="1 2">
    <name type="scientific">Paramecium sonneborni</name>
    <dbReference type="NCBI Taxonomy" id="65129"/>
    <lineage>
        <taxon>Eukaryota</taxon>
        <taxon>Sar</taxon>
        <taxon>Alveolata</taxon>
        <taxon>Ciliophora</taxon>
        <taxon>Intramacronucleata</taxon>
        <taxon>Oligohymenophorea</taxon>
        <taxon>Peniculida</taxon>
        <taxon>Parameciidae</taxon>
        <taxon>Paramecium</taxon>
    </lineage>
</organism>
<dbReference type="EMBL" id="CAJJDN010000011">
    <property type="protein sequence ID" value="CAD8057993.1"/>
    <property type="molecule type" value="Genomic_DNA"/>
</dbReference>
<gene>
    <name evidence="1" type="ORF">PSON_ATCC_30995.1.T0110496</name>
</gene>